<keyword evidence="5" id="KW-1185">Reference proteome</keyword>
<dbReference type="InterPro" id="IPR000719">
    <property type="entry name" value="Prot_kinase_dom"/>
</dbReference>
<feature type="region of interest" description="Disordered" evidence="1">
    <location>
        <begin position="284"/>
        <end position="303"/>
    </location>
</feature>
<evidence type="ECO:0000259" key="3">
    <source>
        <dbReference type="PROSITE" id="PS50011"/>
    </source>
</evidence>
<feature type="domain" description="Protein kinase" evidence="3">
    <location>
        <begin position="323"/>
        <end position="583"/>
    </location>
</feature>
<dbReference type="GO" id="GO:0004674">
    <property type="term" value="F:protein serine/threonine kinase activity"/>
    <property type="evidence" value="ECO:0007669"/>
    <property type="project" value="TreeGrafter"/>
</dbReference>
<dbReference type="Proteomes" id="UP000187209">
    <property type="component" value="Unassembled WGS sequence"/>
</dbReference>
<sequence>MSSDEETASVLLFFCLFIVYAGTTIFCLLRIIKLHKFAPDWRKAQFFYVFVLLEVSLRTTCMIILASQQEDLSETVMYLLISTPDSLFLLAYVLLIWQLVSLYFFAHIEDQTRQTFLSKISRKPKTSKIGLLVLLSICAFGLCQISLYLITASGGLSTLTMARELDILNLVLPGISLLLMIGLSVHYSGIPLKSDIWKQRFRQILRVSIFWTLTRLFRGLFSLIGNFTGVSLTADLKDNRQATENFVMLVIILVVSEIMCVYIVQDYGFMGIFIFSEEEADPQASGVERTESQETNSDPLNQTQKSWSEISNTALINLSEIKEGEEIVGRKNGLGKLYKSTYKDTKVVFRKITLPRLSGYVIEELTAEIEVHRTMHFPQVLPVIGIIIELPIIGFICPLIENSSLFYHLHIAHTQISLTKKLYIAENLAQEFLIIHSQGKAHGHFSSHNILLDDNFNPYICDLGFHKVKKYAGIVSGYTNISSWSSPELLNDRRLTPIKATPADDIYSFGMILWEMISEQEPFPGFSRKQLLTNIVEQGQRPMLHSNTPEDIAGIIHNCWNPDPKQRPDFLYIQNVLASYSHL</sequence>
<feature type="transmembrane region" description="Helical" evidence="2">
    <location>
        <begin position="170"/>
        <end position="192"/>
    </location>
</feature>
<feature type="compositionally biased region" description="Polar residues" evidence="1">
    <location>
        <begin position="293"/>
        <end position="303"/>
    </location>
</feature>
<dbReference type="InterPro" id="IPR051681">
    <property type="entry name" value="Ser/Thr_Kinases-Pseudokinases"/>
</dbReference>
<dbReference type="PROSITE" id="PS50011">
    <property type="entry name" value="PROTEIN_KINASE_DOM"/>
    <property type="match status" value="1"/>
</dbReference>
<feature type="transmembrane region" description="Helical" evidence="2">
    <location>
        <begin position="6"/>
        <end position="32"/>
    </location>
</feature>
<dbReference type="AlphaFoldDB" id="A0A1R2APR8"/>
<dbReference type="Pfam" id="PF07714">
    <property type="entry name" value="PK_Tyr_Ser-Thr"/>
    <property type="match status" value="1"/>
</dbReference>
<protein>
    <recommendedName>
        <fullName evidence="3">Protein kinase domain-containing protein</fullName>
    </recommendedName>
</protein>
<dbReference type="Gene3D" id="1.10.510.10">
    <property type="entry name" value="Transferase(Phosphotransferase) domain 1"/>
    <property type="match status" value="1"/>
</dbReference>
<proteinExistence type="predicted"/>
<reference evidence="4 5" key="1">
    <citation type="submission" date="2016-11" db="EMBL/GenBank/DDBJ databases">
        <title>The macronuclear genome of Stentor coeruleus: a giant cell with tiny introns.</title>
        <authorList>
            <person name="Slabodnick M."/>
            <person name="Ruby J.G."/>
            <person name="Reiff S.B."/>
            <person name="Swart E.C."/>
            <person name="Gosai S."/>
            <person name="Prabakaran S."/>
            <person name="Witkowska E."/>
            <person name="Larue G.E."/>
            <person name="Fisher S."/>
            <person name="Freeman R.M."/>
            <person name="Gunawardena J."/>
            <person name="Chu W."/>
            <person name="Stover N.A."/>
            <person name="Gregory B.D."/>
            <person name="Nowacki M."/>
            <person name="Derisi J."/>
            <person name="Roy S.W."/>
            <person name="Marshall W.F."/>
            <person name="Sood P."/>
        </authorList>
    </citation>
    <scope>NUCLEOTIDE SEQUENCE [LARGE SCALE GENOMIC DNA]</scope>
    <source>
        <strain evidence="4">WM001</strain>
    </source>
</reference>
<keyword evidence="2" id="KW-0812">Transmembrane</keyword>
<dbReference type="OrthoDB" id="301709at2759"/>
<dbReference type="PANTHER" id="PTHR44329">
    <property type="entry name" value="SERINE/THREONINE-PROTEIN KINASE TNNI3K-RELATED"/>
    <property type="match status" value="1"/>
</dbReference>
<feature type="transmembrane region" description="Helical" evidence="2">
    <location>
        <begin position="245"/>
        <end position="264"/>
    </location>
</feature>
<dbReference type="SUPFAM" id="SSF56112">
    <property type="entry name" value="Protein kinase-like (PK-like)"/>
    <property type="match status" value="1"/>
</dbReference>
<accession>A0A1R2APR8</accession>
<dbReference type="InterPro" id="IPR001245">
    <property type="entry name" value="Ser-Thr/Tyr_kinase_cat_dom"/>
</dbReference>
<keyword evidence="2" id="KW-1133">Transmembrane helix</keyword>
<dbReference type="GO" id="GO:0005524">
    <property type="term" value="F:ATP binding"/>
    <property type="evidence" value="ECO:0007669"/>
    <property type="project" value="InterPro"/>
</dbReference>
<dbReference type="EMBL" id="MPUH01001697">
    <property type="protein sequence ID" value="OMJ66522.1"/>
    <property type="molecule type" value="Genomic_DNA"/>
</dbReference>
<name>A0A1R2APR8_9CILI</name>
<evidence type="ECO:0000256" key="1">
    <source>
        <dbReference type="SAM" id="MobiDB-lite"/>
    </source>
</evidence>
<organism evidence="4 5">
    <name type="scientific">Stentor coeruleus</name>
    <dbReference type="NCBI Taxonomy" id="5963"/>
    <lineage>
        <taxon>Eukaryota</taxon>
        <taxon>Sar</taxon>
        <taxon>Alveolata</taxon>
        <taxon>Ciliophora</taxon>
        <taxon>Postciliodesmatophora</taxon>
        <taxon>Heterotrichea</taxon>
        <taxon>Heterotrichida</taxon>
        <taxon>Stentoridae</taxon>
        <taxon>Stentor</taxon>
    </lineage>
</organism>
<gene>
    <name evidence="4" type="ORF">SteCoe_36603</name>
</gene>
<feature type="transmembrane region" description="Helical" evidence="2">
    <location>
        <begin position="87"/>
        <end position="108"/>
    </location>
</feature>
<keyword evidence="2" id="KW-0472">Membrane</keyword>
<comment type="caution">
    <text evidence="4">The sequence shown here is derived from an EMBL/GenBank/DDBJ whole genome shotgun (WGS) entry which is preliminary data.</text>
</comment>
<evidence type="ECO:0000313" key="4">
    <source>
        <dbReference type="EMBL" id="OMJ66522.1"/>
    </source>
</evidence>
<feature type="transmembrane region" description="Helical" evidence="2">
    <location>
        <begin position="129"/>
        <end position="150"/>
    </location>
</feature>
<evidence type="ECO:0000313" key="5">
    <source>
        <dbReference type="Proteomes" id="UP000187209"/>
    </source>
</evidence>
<feature type="transmembrane region" description="Helical" evidence="2">
    <location>
        <begin position="44"/>
        <end position="67"/>
    </location>
</feature>
<evidence type="ECO:0000256" key="2">
    <source>
        <dbReference type="SAM" id="Phobius"/>
    </source>
</evidence>
<dbReference type="InterPro" id="IPR011009">
    <property type="entry name" value="Kinase-like_dom_sf"/>
</dbReference>